<organism evidence="1 2">
    <name type="scientific">Corynebacterium accolens</name>
    <dbReference type="NCBI Taxonomy" id="38284"/>
    <lineage>
        <taxon>Bacteria</taxon>
        <taxon>Bacillati</taxon>
        <taxon>Actinomycetota</taxon>
        <taxon>Actinomycetes</taxon>
        <taxon>Mycobacteriales</taxon>
        <taxon>Corynebacteriaceae</taxon>
        <taxon>Corynebacterium</taxon>
    </lineage>
</organism>
<protein>
    <recommendedName>
        <fullName evidence="3">Polymerase nucleotidyl transferase domain-containing protein</fullName>
    </recommendedName>
</protein>
<sequence>MNVDHMSKLVAAIGRSEARFPETSCLLTGSAAREELRVFQNSVQSDIDLLLVVYDEQSALNCREVLKELLQEVTREFTVDLACTITLRDHIDLRRGAGFVRSAAAVPPIWDHMGIADSLRTLSDDPPTQTSGALGQPVSYYCAKARGTGHPSDWNKARLAVETLFRFLSYQSSVSAECQIDQDQEDVTQSAISALAASTDLWPSSVYFLASVGKVSDAELQYGVRDRVFLENHGLEFQTAFVRG</sequence>
<comment type="caution">
    <text evidence="1">The sequence shown here is derived from an EMBL/GenBank/DDBJ whole genome shotgun (WGS) entry which is preliminary data.</text>
</comment>
<accession>A0ABT7FSR9</accession>
<dbReference type="RefSeq" id="WP_284610868.1">
    <property type="nucleotide sequence ID" value="NZ_JASNUO010000017.1"/>
</dbReference>
<proteinExistence type="predicted"/>
<dbReference type="InterPro" id="IPR043519">
    <property type="entry name" value="NT_sf"/>
</dbReference>
<evidence type="ECO:0008006" key="3">
    <source>
        <dbReference type="Google" id="ProtNLM"/>
    </source>
</evidence>
<dbReference type="SUPFAM" id="SSF81301">
    <property type="entry name" value="Nucleotidyltransferase"/>
    <property type="match status" value="1"/>
</dbReference>
<evidence type="ECO:0000313" key="1">
    <source>
        <dbReference type="EMBL" id="MDK4248651.1"/>
    </source>
</evidence>
<reference evidence="1 2" key="1">
    <citation type="submission" date="2023-05" db="EMBL/GenBank/DDBJ databases">
        <title>Metabolic capabilities are highly conserved among human nasal-associated Corynebacterium species in pangenomic analyses.</title>
        <authorList>
            <person name="Tran T.H."/>
            <person name="Roberts A.Q."/>
            <person name="Escapa I.F."/>
            <person name="Gao W."/>
            <person name="Conlan S."/>
            <person name="Kong H."/>
            <person name="Segre J.A."/>
            <person name="Kelly M.S."/>
            <person name="Lemon K.P."/>
        </authorList>
    </citation>
    <scope>NUCLEOTIDE SEQUENCE [LARGE SCALE GENOMIC DNA]</scope>
    <source>
        <strain evidence="1 2">KPL3802</strain>
    </source>
</reference>
<evidence type="ECO:0000313" key="2">
    <source>
        <dbReference type="Proteomes" id="UP001239414"/>
    </source>
</evidence>
<name>A0ABT7FSR9_9CORY</name>
<gene>
    <name evidence="1" type="ORF">QPX34_11630</name>
</gene>
<dbReference type="Proteomes" id="UP001239414">
    <property type="component" value="Unassembled WGS sequence"/>
</dbReference>
<keyword evidence="2" id="KW-1185">Reference proteome</keyword>
<dbReference type="EMBL" id="JASNUO010000017">
    <property type="protein sequence ID" value="MDK4248651.1"/>
    <property type="molecule type" value="Genomic_DNA"/>
</dbReference>